<protein>
    <submittedName>
        <fullName evidence="3">Fatty acid desaturase family protein</fullName>
    </submittedName>
</protein>
<feature type="transmembrane region" description="Helical" evidence="1">
    <location>
        <begin position="197"/>
        <end position="215"/>
    </location>
</feature>
<gene>
    <name evidence="3" type="ORF">ACFPEL_20060</name>
</gene>
<dbReference type="InterPro" id="IPR005804">
    <property type="entry name" value="FA_desaturase_dom"/>
</dbReference>
<accession>A0ABV9RMI0</accession>
<dbReference type="PANTHER" id="PTHR19353">
    <property type="entry name" value="FATTY ACID DESATURASE 2"/>
    <property type="match status" value="1"/>
</dbReference>
<dbReference type="PANTHER" id="PTHR19353:SF19">
    <property type="entry name" value="DELTA(5) FATTY ACID DESATURASE C-RELATED"/>
    <property type="match status" value="1"/>
</dbReference>
<keyword evidence="1" id="KW-0472">Membrane</keyword>
<dbReference type="Pfam" id="PF00487">
    <property type="entry name" value="FA_desaturase"/>
    <property type="match status" value="1"/>
</dbReference>
<dbReference type="InterPro" id="IPR012171">
    <property type="entry name" value="Fatty_acid_desaturase"/>
</dbReference>
<feature type="transmembrane region" description="Helical" evidence="1">
    <location>
        <begin position="32"/>
        <end position="51"/>
    </location>
</feature>
<feature type="domain" description="Fatty acid desaturase" evidence="2">
    <location>
        <begin position="56"/>
        <end position="319"/>
    </location>
</feature>
<reference evidence="4" key="1">
    <citation type="journal article" date="2019" name="Int. J. Syst. Evol. Microbiol.">
        <title>The Global Catalogue of Microorganisms (GCM) 10K type strain sequencing project: providing services to taxonomists for standard genome sequencing and annotation.</title>
        <authorList>
            <consortium name="The Broad Institute Genomics Platform"/>
            <consortium name="The Broad Institute Genome Sequencing Center for Infectious Disease"/>
            <person name="Wu L."/>
            <person name="Ma J."/>
        </authorList>
    </citation>
    <scope>NUCLEOTIDE SEQUENCE [LARGE SCALE GENOMIC DNA]</scope>
    <source>
        <strain evidence="4">CCUG 50347</strain>
    </source>
</reference>
<keyword evidence="4" id="KW-1185">Reference proteome</keyword>
<name>A0ABV9RMI0_9PSEU</name>
<dbReference type="EMBL" id="JBHSIM010000041">
    <property type="protein sequence ID" value="MFC4834719.1"/>
    <property type="molecule type" value="Genomic_DNA"/>
</dbReference>
<feature type="transmembrane region" description="Helical" evidence="1">
    <location>
        <begin position="221"/>
        <end position="240"/>
    </location>
</feature>
<dbReference type="Proteomes" id="UP001595909">
    <property type="component" value="Unassembled WGS sequence"/>
</dbReference>
<evidence type="ECO:0000313" key="3">
    <source>
        <dbReference type="EMBL" id="MFC4834719.1"/>
    </source>
</evidence>
<evidence type="ECO:0000259" key="2">
    <source>
        <dbReference type="Pfam" id="PF00487"/>
    </source>
</evidence>
<comment type="caution">
    <text evidence="3">The sequence shown here is derived from an EMBL/GenBank/DDBJ whole genome shotgun (WGS) entry which is preliminary data.</text>
</comment>
<keyword evidence="1" id="KW-0812">Transmembrane</keyword>
<dbReference type="CDD" id="cd03506">
    <property type="entry name" value="Delta6-FADS-like"/>
    <property type="match status" value="1"/>
</dbReference>
<proteinExistence type="predicted"/>
<evidence type="ECO:0000313" key="4">
    <source>
        <dbReference type="Proteomes" id="UP001595909"/>
    </source>
</evidence>
<sequence>MTEASLPRGGGYAELFAQVREAGLMDRRRARYLVKILVTALVFGAVAVAFVMIGDSWWQLVTGAAFAALFVQFGFIGHDAGHLQIFASKRANDVVGYVHGDLLIGLGYGWWVGKHNAHHANPNHEERDPDVDLGVFALTEAQASGPTAPRRGPIGRFVLRHQAGLFFPMLLLEGVDLHISAVRSLVARRVPRLRLEIVLLVAHTALYFAAVFLVLSPGVAVVFIVVHQGLFGLYLGCSFAPGHKGMPMPTATEKLDPVRSQVLTSRNIVGGRVTDLVLGGLNYQIEHHLFPRMPRMNLRHARPLVRAFCDRHAIPYTETSLIESYAQGLRHLRAISAPARLGT</sequence>
<keyword evidence="1" id="KW-1133">Transmembrane helix</keyword>
<feature type="transmembrane region" description="Helical" evidence="1">
    <location>
        <begin position="57"/>
        <end position="76"/>
    </location>
</feature>
<dbReference type="RefSeq" id="WP_274191261.1">
    <property type="nucleotide sequence ID" value="NZ_BAABHN010000041.1"/>
</dbReference>
<evidence type="ECO:0000256" key="1">
    <source>
        <dbReference type="SAM" id="Phobius"/>
    </source>
</evidence>
<organism evidence="3 4">
    <name type="scientific">Actinomycetospora chibensis</name>
    <dbReference type="NCBI Taxonomy" id="663606"/>
    <lineage>
        <taxon>Bacteria</taxon>
        <taxon>Bacillati</taxon>
        <taxon>Actinomycetota</taxon>
        <taxon>Actinomycetes</taxon>
        <taxon>Pseudonocardiales</taxon>
        <taxon>Pseudonocardiaceae</taxon>
        <taxon>Actinomycetospora</taxon>
    </lineage>
</organism>
<dbReference type="PIRSF" id="PIRSF015921">
    <property type="entry name" value="FA_sphinglp_des"/>
    <property type="match status" value="1"/>
</dbReference>